<dbReference type="PROSITE" id="PS51125">
    <property type="entry name" value="NHL"/>
    <property type="match status" value="2"/>
</dbReference>
<dbReference type="CDD" id="cd05819">
    <property type="entry name" value="NHL"/>
    <property type="match status" value="1"/>
</dbReference>
<dbReference type="EMBL" id="GG666631">
    <property type="protein sequence ID" value="EEN47395.1"/>
    <property type="molecule type" value="Genomic_DNA"/>
</dbReference>
<evidence type="ECO:0000256" key="7">
    <source>
        <dbReference type="PROSITE-ProRule" id="PRU00175"/>
    </source>
</evidence>
<comment type="catalytic activity">
    <reaction evidence="1">
        <text>S-ubiquitinyl-[E2 ubiquitin-conjugating enzyme]-L-cysteine + [acceptor protein]-L-lysine = [E2 ubiquitin-conjugating enzyme]-L-cysteine + N(6)-ubiquitinyl-[acceptor protein]-L-lysine.</text>
        <dbReference type="EC" id="2.3.2.27"/>
    </reaction>
</comment>
<evidence type="ECO:0000256" key="8">
    <source>
        <dbReference type="PROSITE-ProRule" id="PRU00504"/>
    </source>
</evidence>
<dbReference type="PROSITE" id="PS00518">
    <property type="entry name" value="ZF_RING_1"/>
    <property type="match status" value="1"/>
</dbReference>
<dbReference type="FunFam" id="2.40.10.500:FF:000001">
    <property type="entry name" value="tripartite motif-containing protein 3-like"/>
    <property type="match status" value="1"/>
</dbReference>
<dbReference type="SUPFAM" id="SSF57850">
    <property type="entry name" value="RING/U-box"/>
    <property type="match status" value="1"/>
</dbReference>
<dbReference type="GO" id="GO:0061630">
    <property type="term" value="F:ubiquitin protein ligase activity"/>
    <property type="evidence" value="ECO:0007669"/>
    <property type="project" value="UniProtKB-EC"/>
</dbReference>
<dbReference type="FunFam" id="2.120.10.30:FF:000064">
    <property type="entry name" value="Uncharacterized protein"/>
    <property type="match status" value="1"/>
</dbReference>
<dbReference type="InterPro" id="IPR013083">
    <property type="entry name" value="Znf_RING/FYVE/PHD"/>
</dbReference>
<evidence type="ECO:0000256" key="6">
    <source>
        <dbReference type="ARBA" id="ARBA00022833"/>
    </source>
</evidence>
<dbReference type="InterPro" id="IPR017907">
    <property type="entry name" value="Znf_RING_CS"/>
</dbReference>
<feature type="domain" description="RING-type" evidence="9">
    <location>
        <begin position="18"/>
        <end position="60"/>
    </location>
</feature>
<evidence type="ECO:0000256" key="4">
    <source>
        <dbReference type="ARBA" id="ARBA00022737"/>
    </source>
</evidence>
<gene>
    <name evidence="10" type="ORF">BRAFLDRAFT_86891</name>
</gene>
<evidence type="ECO:0000256" key="2">
    <source>
        <dbReference type="ARBA" id="ARBA00012483"/>
    </source>
</evidence>
<dbReference type="InterPro" id="IPR027370">
    <property type="entry name" value="Znf-RING_euk"/>
</dbReference>
<dbReference type="Pfam" id="PF17170">
    <property type="entry name" value="DUF5128"/>
    <property type="match status" value="1"/>
</dbReference>
<dbReference type="Pfam" id="PF01436">
    <property type="entry name" value="NHL"/>
    <property type="match status" value="1"/>
</dbReference>
<name>C3ZJ64_BRAFL</name>
<keyword evidence="3" id="KW-0479">Metal-binding</keyword>
<feature type="repeat" description="NHL" evidence="8">
    <location>
        <begin position="160"/>
        <end position="184"/>
    </location>
</feature>
<evidence type="ECO:0000256" key="5">
    <source>
        <dbReference type="ARBA" id="ARBA00022771"/>
    </source>
</evidence>
<evidence type="ECO:0000313" key="10">
    <source>
        <dbReference type="EMBL" id="EEN47395.1"/>
    </source>
</evidence>
<dbReference type="PANTHER" id="PTHR24104">
    <property type="entry name" value="E3 UBIQUITIN-PROTEIN LIGASE NHLRC1-RELATED"/>
    <property type="match status" value="1"/>
</dbReference>
<dbReference type="FunFam" id="3.30.40.10:FF:001642">
    <property type="entry name" value="Uncharacterized protein"/>
    <property type="match status" value="1"/>
</dbReference>
<reference evidence="10" key="1">
    <citation type="journal article" date="2008" name="Nature">
        <title>The amphioxus genome and the evolution of the chordate karyotype.</title>
        <authorList>
            <consortium name="US DOE Joint Genome Institute (JGI-PGF)"/>
            <person name="Putnam N.H."/>
            <person name="Butts T."/>
            <person name="Ferrier D.E.K."/>
            <person name="Furlong R.F."/>
            <person name="Hellsten U."/>
            <person name="Kawashima T."/>
            <person name="Robinson-Rechavi M."/>
            <person name="Shoguchi E."/>
            <person name="Terry A."/>
            <person name="Yu J.-K."/>
            <person name="Benito-Gutierrez E.L."/>
            <person name="Dubchak I."/>
            <person name="Garcia-Fernandez J."/>
            <person name="Gibson-Brown J.J."/>
            <person name="Grigoriev I.V."/>
            <person name="Horton A.C."/>
            <person name="de Jong P.J."/>
            <person name="Jurka J."/>
            <person name="Kapitonov V.V."/>
            <person name="Kohara Y."/>
            <person name="Kuroki Y."/>
            <person name="Lindquist E."/>
            <person name="Lucas S."/>
            <person name="Osoegawa K."/>
            <person name="Pennacchio L.A."/>
            <person name="Salamov A.A."/>
            <person name="Satou Y."/>
            <person name="Sauka-Spengler T."/>
            <person name="Schmutz J."/>
            <person name="Shin-I T."/>
            <person name="Toyoda A."/>
            <person name="Bronner-Fraser M."/>
            <person name="Fujiyama A."/>
            <person name="Holland L.Z."/>
            <person name="Holland P.W.H."/>
            <person name="Satoh N."/>
            <person name="Rokhsar D.S."/>
        </authorList>
    </citation>
    <scope>NUCLEOTIDE SEQUENCE [LARGE SCALE GENOMIC DNA]</scope>
    <source>
        <strain evidence="10">S238N-H82</strain>
        <tissue evidence="10">Testes</tissue>
    </source>
</reference>
<dbReference type="Gene3D" id="3.30.40.10">
    <property type="entry name" value="Zinc/RING finger domain, C3HC4 (zinc finger)"/>
    <property type="match status" value="1"/>
</dbReference>
<dbReference type="SMART" id="SM00184">
    <property type="entry name" value="RING"/>
    <property type="match status" value="1"/>
</dbReference>
<sequence length="273" mass="31084">MAAVSPRLGELFHEELTCSICLELFTRPKVLPCQHTFCQDCLQDLMNMIAKKYRKCPNCRRKVRLPATDREGNLWVVGFTKSAEFAVLYNKQGRVLRKFDLRKTKWDRGVAVDTRRNHILITQTTGDEDNEHGEVFVFRPDGTLVRTVGLMQGMKRPGYITVDGEGNILVSDRENHCVFVYNEDGQFLFQFGGWGSGEGQFKTPNGICTDRAGNIIVVDSMNHRVEMFDKTGRFLKHVATYIMLRPWGVAMAAQGQLVVTEVENNTVRIIPSY</sequence>
<dbReference type="FunFam" id="2.120.10.30:FF:000253">
    <property type="entry name" value="Uncharacterized protein"/>
    <property type="match status" value="1"/>
</dbReference>
<dbReference type="GO" id="GO:0008270">
    <property type="term" value="F:zinc ion binding"/>
    <property type="evidence" value="ECO:0007669"/>
    <property type="project" value="UniProtKB-KW"/>
</dbReference>
<dbReference type="SUPFAM" id="SSF101898">
    <property type="entry name" value="NHL repeat"/>
    <property type="match status" value="1"/>
</dbReference>
<dbReference type="Pfam" id="PF13445">
    <property type="entry name" value="zf-RING_UBOX"/>
    <property type="match status" value="1"/>
</dbReference>
<evidence type="ECO:0000256" key="3">
    <source>
        <dbReference type="ARBA" id="ARBA00022723"/>
    </source>
</evidence>
<dbReference type="PANTHER" id="PTHR24104:SF50">
    <property type="entry name" value="SMP-30_GLUCONOLACTONASE_LRE-LIKE REGION DOMAIN-CONTAINING PROTEIN"/>
    <property type="match status" value="1"/>
</dbReference>
<dbReference type="AlphaFoldDB" id="C3ZJ64"/>
<dbReference type="InterPro" id="IPR001841">
    <property type="entry name" value="Znf_RING"/>
</dbReference>
<accession>C3ZJ64</accession>
<feature type="repeat" description="NHL" evidence="8">
    <location>
        <begin position="188"/>
        <end position="231"/>
    </location>
</feature>
<dbReference type="InterPro" id="IPR001258">
    <property type="entry name" value="NHL_repeat"/>
</dbReference>
<dbReference type="InterPro" id="IPR011042">
    <property type="entry name" value="6-blade_b-propeller_TolB-like"/>
</dbReference>
<keyword evidence="4" id="KW-0677">Repeat</keyword>
<dbReference type="eggNOG" id="KOG2177">
    <property type="taxonomic scope" value="Eukaryota"/>
</dbReference>
<dbReference type="InterPro" id="IPR050952">
    <property type="entry name" value="TRIM-NHL_E3_ligases"/>
</dbReference>
<evidence type="ECO:0000259" key="9">
    <source>
        <dbReference type="PROSITE" id="PS50089"/>
    </source>
</evidence>
<dbReference type="InParanoid" id="C3ZJ64"/>
<keyword evidence="6" id="KW-0862">Zinc</keyword>
<dbReference type="Gene3D" id="2.120.10.30">
    <property type="entry name" value="TolB, C-terminal domain"/>
    <property type="match status" value="2"/>
</dbReference>
<keyword evidence="5 7" id="KW-0863">Zinc-finger</keyword>
<organism>
    <name type="scientific">Branchiostoma floridae</name>
    <name type="common">Florida lancelet</name>
    <name type="synonym">Amphioxus</name>
    <dbReference type="NCBI Taxonomy" id="7739"/>
    <lineage>
        <taxon>Eukaryota</taxon>
        <taxon>Metazoa</taxon>
        <taxon>Chordata</taxon>
        <taxon>Cephalochordata</taxon>
        <taxon>Leptocardii</taxon>
        <taxon>Amphioxiformes</taxon>
        <taxon>Branchiostomatidae</taxon>
        <taxon>Branchiostoma</taxon>
    </lineage>
</organism>
<dbReference type="PROSITE" id="PS50089">
    <property type="entry name" value="ZF_RING_2"/>
    <property type="match status" value="1"/>
</dbReference>
<dbReference type="EC" id="2.3.2.27" evidence="2"/>
<protein>
    <recommendedName>
        <fullName evidence="2">RING-type E3 ubiquitin transferase</fullName>
        <ecNumber evidence="2">2.3.2.27</ecNumber>
    </recommendedName>
</protein>
<proteinExistence type="predicted"/>
<evidence type="ECO:0000256" key="1">
    <source>
        <dbReference type="ARBA" id="ARBA00000900"/>
    </source>
</evidence>